<dbReference type="PIRSF" id="PIRSF009264">
    <property type="entry name" value="TagBP_ald_AgaZ"/>
    <property type="match status" value="1"/>
</dbReference>
<evidence type="ECO:0000313" key="2">
    <source>
        <dbReference type="EMBL" id="TNC68811.1"/>
    </source>
</evidence>
<dbReference type="PANTHER" id="PTHR32502:SF2">
    <property type="entry name" value="D-TAGATOSE-1,6-BISPHOSPHATE ALDOLASE SUBUNIT KBAZ"/>
    <property type="match status" value="1"/>
</dbReference>
<evidence type="ECO:0000256" key="1">
    <source>
        <dbReference type="ARBA" id="ARBA00005007"/>
    </source>
</evidence>
<dbReference type="RefSeq" id="WP_139082394.1">
    <property type="nucleotide sequence ID" value="NZ_VDFV01000023.1"/>
</dbReference>
<sequence length="414" mass="44300">MSHILLDVIARSRAGHPAAIPSVCSAHPEVLEASLRLARRLGRPIVIEATSNQVNQDGGYTGQRPADFVTTLHALADRVGLDRAQVVLGGDHLGPQAWRHLPAPEAMAKADAMIRAYAQAGFTKLHLDCSEGCAGEPAQLSDAETVPRAADLARAAVETAPADTLLFVVGTEVPPPGGARAGEHGIAPTTPQAARATLDAHADAFRDLGRIGGLVVQPGVEFGALDIHHLPLERDPGLRAAVAHHDGVVLEAHSTDYQRPAAFPRLAELGFAFQKVGPALTFAWREAAYALDALARIAGWSDGDLPGTMEALMLAKPRHWQKHLDPQAADLRLQRHAAYADRIRYYWPRPEAQAALVRLRAALDGRHLPEPFLLQGFAPAVLDRAEALSDLPRLDALLQASVQEALAPYFFGSA</sequence>
<keyword evidence="3" id="KW-1185">Reference proteome</keyword>
<keyword evidence="2" id="KW-0418">Kinase</keyword>
<protein>
    <submittedName>
        <fullName evidence="2">Tagatose-6-phosphate kinase</fullName>
    </submittedName>
</protein>
<evidence type="ECO:0000313" key="3">
    <source>
        <dbReference type="Proteomes" id="UP000305709"/>
    </source>
</evidence>
<organism evidence="2 3">
    <name type="scientific">Rubellimicrobium roseum</name>
    <dbReference type="NCBI Taxonomy" id="687525"/>
    <lineage>
        <taxon>Bacteria</taxon>
        <taxon>Pseudomonadati</taxon>
        <taxon>Pseudomonadota</taxon>
        <taxon>Alphaproteobacteria</taxon>
        <taxon>Rhodobacterales</taxon>
        <taxon>Roseobacteraceae</taxon>
        <taxon>Rubellimicrobium</taxon>
    </lineage>
</organism>
<dbReference type="OrthoDB" id="1672942at2"/>
<gene>
    <name evidence="2" type="ORF">FHG71_14405</name>
</gene>
<dbReference type="GO" id="GO:0016301">
    <property type="term" value="F:kinase activity"/>
    <property type="evidence" value="ECO:0007669"/>
    <property type="project" value="UniProtKB-KW"/>
</dbReference>
<dbReference type="Gene3D" id="1.10.400.20">
    <property type="entry name" value="putative tagatose 6-phosphate kinase domain like"/>
    <property type="match status" value="1"/>
</dbReference>
<name>A0A5C4N7N4_9RHOB</name>
<keyword evidence="2" id="KW-0808">Transferase</keyword>
<reference evidence="2 3" key="1">
    <citation type="submission" date="2019-06" db="EMBL/GenBank/DDBJ databases">
        <authorList>
            <person name="Jiang L."/>
        </authorList>
    </citation>
    <scope>NUCLEOTIDE SEQUENCE [LARGE SCALE GENOMIC DNA]</scope>
    <source>
        <strain evidence="2 3">YIM 48858</strain>
    </source>
</reference>
<dbReference type="AlphaFoldDB" id="A0A5C4N7N4"/>
<dbReference type="SUPFAM" id="SSF51569">
    <property type="entry name" value="Aldolase"/>
    <property type="match status" value="1"/>
</dbReference>
<dbReference type="Gene3D" id="3.20.20.70">
    <property type="entry name" value="Aldolase class I"/>
    <property type="match status" value="1"/>
</dbReference>
<accession>A0A5C4N7N4</accession>
<dbReference type="InterPro" id="IPR013785">
    <property type="entry name" value="Aldolase_TIM"/>
</dbReference>
<comment type="pathway">
    <text evidence="1">Carbohydrate metabolism.</text>
</comment>
<dbReference type="PANTHER" id="PTHR32502">
    <property type="entry name" value="N-ACETYLGALACTOSAMINE PERMEASE II COMPONENT-RELATED"/>
    <property type="match status" value="1"/>
</dbReference>
<dbReference type="GO" id="GO:0005975">
    <property type="term" value="P:carbohydrate metabolic process"/>
    <property type="evidence" value="ECO:0007669"/>
    <property type="project" value="InterPro"/>
</dbReference>
<dbReference type="Proteomes" id="UP000305709">
    <property type="component" value="Unassembled WGS sequence"/>
</dbReference>
<dbReference type="GO" id="GO:0005886">
    <property type="term" value="C:plasma membrane"/>
    <property type="evidence" value="ECO:0007669"/>
    <property type="project" value="TreeGrafter"/>
</dbReference>
<dbReference type="Pfam" id="PF08013">
    <property type="entry name" value="GatZ_KbaZ-like"/>
    <property type="match status" value="1"/>
</dbReference>
<dbReference type="GO" id="GO:0009401">
    <property type="term" value="P:phosphoenolpyruvate-dependent sugar phosphotransferase system"/>
    <property type="evidence" value="ECO:0007669"/>
    <property type="project" value="TreeGrafter"/>
</dbReference>
<proteinExistence type="predicted"/>
<comment type="caution">
    <text evidence="2">The sequence shown here is derived from an EMBL/GenBank/DDBJ whole genome shotgun (WGS) entry which is preliminary data.</text>
</comment>
<dbReference type="EMBL" id="VDFV01000023">
    <property type="protein sequence ID" value="TNC68811.1"/>
    <property type="molecule type" value="Genomic_DNA"/>
</dbReference>
<dbReference type="InterPro" id="IPR050303">
    <property type="entry name" value="GatZ_KbaZ_carbometab"/>
</dbReference>
<dbReference type="InterPro" id="IPR012062">
    <property type="entry name" value="GatZ/KbaZ-like"/>
</dbReference>